<dbReference type="InterPro" id="IPR027417">
    <property type="entry name" value="P-loop_NTPase"/>
</dbReference>
<dbReference type="Gene3D" id="3.40.50.300">
    <property type="entry name" value="P-loop containing nucleotide triphosphate hydrolases"/>
    <property type="match status" value="1"/>
</dbReference>
<dbReference type="Pfam" id="PF00350">
    <property type="entry name" value="Dynamin_N"/>
    <property type="match status" value="1"/>
</dbReference>
<dbReference type="EMBL" id="CAJOAX010015554">
    <property type="protein sequence ID" value="CAF4156073.1"/>
    <property type="molecule type" value="Genomic_DNA"/>
</dbReference>
<evidence type="ECO:0000259" key="1">
    <source>
        <dbReference type="PROSITE" id="PS50011"/>
    </source>
</evidence>
<sequence length="814" mass="94446">MDLWNDYEQKLIQLIHDVNRKDDLSDVLTQQSIMLQTARKRIVLAFLGSLKSTKSSLINFLLNDDICPTGNEAATARLTKITYGQQIRLIRKMNNGTESKTIDFLDTKQLLIKATEYIKLPAHERSIECKDEIIIELPNEALKNVELWDIPGFDENQVIDNRVREIIDDADLIFALISHQDSLKKTFQDFIEPRLKKYRNDFSNHAWDVSTGNDCQVAMICFVVTRIDTFTIDSQTNKTRDEILTNLYRSLETQLNFKFDTPDMQLCNNFIALCTHPRFHLKTFLECRQMFIDKSNQWFKNALVRMAYFRLNYLVGVLQQLLEYGDALRTINRCKELKRAITQCYQEFELQSPSFLSQQLEPIKTDVLTKVPTIARECETLANQEHDQKLEDVIKEKIIEQFSDALRDKQETIRQGIYDLLIKYAPSLELNPAQVQLFEQIMAETDLNPYRLGIGYYENACAFGQQEEALWNLLRQLQWVGVGLFIAGGLLATLNPALVLVAIGGWLLAGGHGFVTRSGFWLTDRIARLFNFGTNDRLEDALRTCVHGVHSVLRQQIVDTVLHFSKQHLKTANTKIDQRINHLSKLSGSQIQTLKQFVEENKPYVGILYLDLLHEQFKFVYRNCEICPERLGASNFEIFAANLEQLNSQKLQVAAKRIPVAHFNVQEVRYLGQLRHLNIVPYYGIFKSQTERDVYYLIMDKMHCDSAAYFRQYADRIDDNQVLKMFSEITHALNYIHRQDLIHRDIKPANILVKTMDDGQPCFYLADFGILHREPETSSGTYHYMAPECRNRKLSCVSNDRYRFVSISSRVLFV</sequence>
<dbReference type="AlphaFoldDB" id="A0A819YHD5"/>
<dbReference type="SMART" id="SM00220">
    <property type="entry name" value="S_TKc"/>
    <property type="match status" value="1"/>
</dbReference>
<dbReference type="PROSITE" id="PS50011">
    <property type="entry name" value="PROTEIN_KINASE_DOM"/>
    <property type="match status" value="1"/>
</dbReference>
<dbReference type="InterPro" id="IPR000719">
    <property type="entry name" value="Prot_kinase_dom"/>
</dbReference>
<dbReference type="PANTHER" id="PTHR26392">
    <property type="entry name" value="MITOGEN-ACTIVATED PROTEIN KINASE KINASE KINASE 7-RELATED"/>
    <property type="match status" value="1"/>
</dbReference>
<dbReference type="SUPFAM" id="SSF52540">
    <property type="entry name" value="P-loop containing nucleoside triphosphate hydrolases"/>
    <property type="match status" value="1"/>
</dbReference>
<dbReference type="Gene3D" id="3.30.200.20">
    <property type="entry name" value="Phosphorylase Kinase, domain 1"/>
    <property type="match status" value="1"/>
</dbReference>
<evidence type="ECO:0000313" key="3">
    <source>
        <dbReference type="Proteomes" id="UP000663823"/>
    </source>
</evidence>
<dbReference type="PROSITE" id="PS00108">
    <property type="entry name" value="PROTEIN_KINASE_ST"/>
    <property type="match status" value="1"/>
</dbReference>
<organism evidence="2 3">
    <name type="scientific">Rotaria sordida</name>
    <dbReference type="NCBI Taxonomy" id="392033"/>
    <lineage>
        <taxon>Eukaryota</taxon>
        <taxon>Metazoa</taxon>
        <taxon>Spiralia</taxon>
        <taxon>Gnathifera</taxon>
        <taxon>Rotifera</taxon>
        <taxon>Eurotatoria</taxon>
        <taxon>Bdelloidea</taxon>
        <taxon>Philodinida</taxon>
        <taxon>Philodinidae</taxon>
        <taxon>Rotaria</taxon>
    </lineage>
</organism>
<dbReference type="PANTHER" id="PTHR26392:SF92">
    <property type="entry name" value="PROTEIN KINASE DOMAIN-CONTAINING PROTEIN"/>
    <property type="match status" value="1"/>
</dbReference>
<proteinExistence type="predicted"/>
<dbReference type="SUPFAM" id="SSF56112">
    <property type="entry name" value="Protein kinase-like (PK-like)"/>
    <property type="match status" value="1"/>
</dbReference>
<dbReference type="InterPro" id="IPR045063">
    <property type="entry name" value="Dynamin_N"/>
</dbReference>
<reference evidence="2" key="1">
    <citation type="submission" date="2021-02" db="EMBL/GenBank/DDBJ databases">
        <authorList>
            <person name="Nowell W R."/>
        </authorList>
    </citation>
    <scope>NUCLEOTIDE SEQUENCE</scope>
</reference>
<gene>
    <name evidence="2" type="ORF">OTI717_LOCUS36475</name>
</gene>
<name>A0A819YHD5_9BILA</name>
<dbReference type="Pfam" id="PF00069">
    <property type="entry name" value="Pkinase"/>
    <property type="match status" value="1"/>
</dbReference>
<accession>A0A819YHD5</accession>
<dbReference type="InterPro" id="IPR008271">
    <property type="entry name" value="Ser/Thr_kinase_AS"/>
</dbReference>
<dbReference type="Proteomes" id="UP000663823">
    <property type="component" value="Unassembled WGS sequence"/>
</dbReference>
<protein>
    <recommendedName>
        <fullName evidence="1">Protein kinase domain-containing protein</fullName>
    </recommendedName>
</protein>
<dbReference type="GO" id="GO:0005524">
    <property type="term" value="F:ATP binding"/>
    <property type="evidence" value="ECO:0007669"/>
    <property type="project" value="InterPro"/>
</dbReference>
<feature type="domain" description="Protein kinase" evidence="1">
    <location>
        <begin position="625"/>
        <end position="814"/>
    </location>
</feature>
<comment type="caution">
    <text evidence="2">The sequence shown here is derived from an EMBL/GenBank/DDBJ whole genome shotgun (WGS) entry which is preliminary data.</text>
</comment>
<dbReference type="Gene3D" id="1.10.510.10">
    <property type="entry name" value="Transferase(Phosphotransferase) domain 1"/>
    <property type="match status" value="1"/>
</dbReference>
<evidence type="ECO:0000313" key="2">
    <source>
        <dbReference type="EMBL" id="CAF4156073.1"/>
    </source>
</evidence>
<dbReference type="GO" id="GO:0004672">
    <property type="term" value="F:protein kinase activity"/>
    <property type="evidence" value="ECO:0007669"/>
    <property type="project" value="InterPro"/>
</dbReference>
<dbReference type="InterPro" id="IPR011009">
    <property type="entry name" value="Kinase-like_dom_sf"/>
</dbReference>